<reference evidence="1 2" key="2">
    <citation type="submission" date="2018-11" db="EMBL/GenBank/DDBJ databases">
        <authorList>
            <consortium name="Pathogen Informatics"/>
        </authorList>
    </citation>
    <scope>NUCLEOTIDE SEQUENCE [LARGE SCALE GENOMIC DNA]</scope>
</reference>
<sequence length="80" mass="9527">MIFHLIHYKERKQQLTGSTNRTITMDQSNEDSLLGRLLHFNYWGSRNEPGMYLLYVLPHKTLDELIGLEGHYVFLIFFQP</sequence>
<dbReference type="WBParaSite" id="OFLC_0001043501-mRNA-1">
    <property type="protein sequence ID" value="OFLC_0001043501-mRNA-1"/>
    <property type="gene ID" value="OFLC_0001043501"/>
</dbReference>
<dbReference type="AlphaFoldDB" id="A0A183HSH4"/>
<evidence type="ECO:0000313" key="1">
    <source>
        <dbReference type="EMBL" id="VDO68426.1"/>
    </source>
</evidence>
<gene>
    <name evidence="1" type="ORF">OFLC_LOCUS10435</name>
</gene>
<protein>
    <submittedName>
        <fullName evidence="3">Ovule protein</fullName>
    </submittedName>
</protein>
<proteinExistence type="predicted"/>
<evidence type="ECO:0000313" key="2">
    <source>
        <dbReference type="Proteomes" id="UP000267606"/>
    </source>
</evidence>
<reference evidence="3" key="1">
    <citation type="submission" date="2016-06" db="UniProtKB">
        <authorList>
            <consortium name="WormBaseParasite"/>
        </authorList>
    </citation>
    <scope>IDENTIFICATION</scope>
</reference>
<dbReference type="Proteomes" id="UP000267606">
    <property type="component" value="Unassembled WGS sequence"/>
</dbReference>
<organism evidence="3">
    <name type="scientific">Onchocerca flexuosa</name>
    <dbReference type="NCBI Taxonomy" id="387005"/>
    <lineage>
        <taxon>Eukaryota</taxon>
        <taxon>Metazoa</taxon>
        <taxon>Ecdysozoa</taxon>
        <taxon>Nematoda</taxon>
        <taxon>Chromadorea</taxon>
        <taxon>Rhabditida</taxon>
        <taxon>Spirurina</taxon>
        <taxon>Spiruromorpha</taxon>
        <taxon>Filarioidea</taxon>
        <taxon>Onchocercidae</taxon>
        <taxon>Onchocerca</taxon>
    </lineage>
</organism>
<evidence type="ECO:0000313" key="3">
    <source>
        <dbReference type="WBParaSite" id="OFLC_0001043501-mRNA-1"/>
    </source>
</evidence>
<name>A0A183HSH4_9BILA</name>
<accession>A0A183HSH4</accession>
<keyword evidence="2" id="KW-1185">Reference proteome</keyword>
<dbReference type="EMBL" id="UZAJ01013899">
    <property type="protein sequence ID" value="VDO68426.1"/>
    <property type="molecule type" value="Genomic_DNA"/>
</dbReference>